<organism evidence="3">
    <name type="scientific">Trichuris suis</name>
    <name type="common">pig whipworm</name>
    <dbReference type="NCBI Taxonomy" id="68888"/>
    <lineage>
        <taxon>Eukaryota</taxon>
        <taxon>Metazoa</taxon>
        <taxon>Ecdysozoa</taxon>
        <taxon>Nematoda</taxon>
        <taxon>Enoplea</taxon>
        <taxon>Dorylaimia</taxon>
        <taxon>Trichinellida</taxon>
        <taxon>Trichuridae</taxon>
        <taxon>Trichuris</taxon>
    </lineage>
</organism>
<name>A0A085MR75_9BILA</name>
<dbReference type="EMBL" id="KL367756">
    <property type="protein sequence ID" value="KFD59721.1"/>
    <property type="molecule type" value="Genomic_DNA"/>
</dbReference>
<evidence type="ECO:0000313" key="3">
    <source>
        <dbReference type="EMBL" id="KFD59721.1"/>
    </source>
</evidence>
<dbReference type="Gene3D" id="1.10.10.60">
    <property type="entry name" value="Homeodomain-like"/>
    <property type="match status" value="1"/>
</dbReference>
<dbReference type="AlphaFoldDB" id="A0A085MR75"/>
<sequence length="130" mass="14772">MTRRSYTAGFKLQVIKMAKETNNSEGASKYGVTRKMVIDWKNQEALKTLPKKQCSRRSGSARWPELENDLAEWACHNLRRDFVLASIGNIDETPIFFDMVGNRTVERKGKKSVLEKSIGHEKGHFAVALS</sequence>
<comment type="subcellular location">
    <subcellularLocation>
        <location evidence="1">Nucleus</location>
    </subcellularLocation>
</comment>
<evidence type="ECO:0000259" key="2">
    <source>
        <dbReference type="Pfam" id="PF09607"/>
    </source>
</evidence>
<reference evidence="3" key="1">
    <citation type="journal article" date="2014" name="Nat. Genet.">
        <title>Genome and transcriptome of the porcine whipworm Trichuris suis.</title>
        <authorList>
            <person name="Jex A.R."/>
            <person name="Nejsum P."/>
            <person name="Schwarz E.M."/>
            <person name="Hu L."/>
            <person name="Young N.D."/>
            <person name="Hall R.S."/>
            <person name="Korhonen P.K."/>
            <person name="Liao S."/>
            <person name="Thamsborg S."/>
            <person name="Xia J."/>
            <person name="Xu P."/>
            <person name="Wang S."/>
            <person name="Scheerlinck J.P."/>
            <person name="Hofmann A."/>
            <person name="Sternberg P.W."/>
            <person name="Wang J."/>
            <person name="Gasser R.B."/>
        </authorList>
    </citation>
    <scope>NUCLEOTIDE SEQUENCE [LARGE SCALE GENOMIC DNA]</scope>
    <source>
        <strain evidence="3">DCEP-RM93F</strain>
    </source>
</reference>
<feature type="domain" description="Brinker DNA-binding" evidence="2">
    <location>
        <begin position="2"/>
        <end position="43"/>
    </location>
</feature>
<dbReference type="InterPro" id="IPR009057">
    <property type="entry name" value="Homeodomain-like_sf"/>
</dbReference>
<dbReference type="Proteomes" id="UP000030758">
    <property type="component" value="Unassembled WGS sequence"/>
</dbReference>
<dbReference type="InterPro" id="IPR018586">
    <property type="entry name" value="Brinker_DNA-bd"/>
</dbReference>
<dbReference type="SUPFAM" id="SSF46689">
    <property type="entry name" value="Homeodomain-like"/>
    <property type="match status" value="1"/>
</dbReference>
<evidence type="ECO:0000256" key="1">
    <source>
        <dbReference type="ARBA" id="ARBA00004123"/>
    </source>
</evidence>
<gene>
    <name evidence="3" type="ORF">M514_28104</name>
</gene>
<dbReference type="Pfam" id="PF09607">
    <property type="entry name" value="BrkDBD"/>
    <property type="match status" value="1"/>
</dbReference>
<proteinExistence type="predicted"/>
<dbReference type="GO" id="GO:0005634">
    <property type="term" value="C:nucleus"/>
    <property type="evidence" value="ECO:0007669"/>
    <property type="project" value="UniProtKB-SubCell"/>
</dbReference>
<accession>A0A085MR75</accession>
<protein>
    <recommendedName>
        <fullName evidence="2">Brinker DNA-binding domain-containing protein</fullName>
    </recommendedName>
</protein>